<name>A0A1L9R9L9_ASPWE</name>
<dbReference type="InterPro" id="IPR018824">
    <property type="entry name" value="Conidiation-specific_6"/>
</dbReference>
<evidence type="ECO:0000313" key="3">
    <source>
        <dbReference type="Proteomes" id="UP000184383"/>
    </source>
</evidence>
<feature type="region of interest" description="Disordered" evidence="1">
    <location>
        <begin position="62"/>
        <end position="105"/>
    </location>
</feature>
<dbReference type="OrthoDB" id="5419162at2759"/>
<accession>A0A1L9R9L9</accession>
<dbReference type="PANTHER" id="PTHR36576:SF2">
    <property type="entry name" value="PROTEIN CON-6, PUTATIVE (AFU_ORTHOLOGUE AFUA_4G03615)-RELATED"/>
    <property type="match status" value="1"/>
</dbReference>
<dbReference type="EMBL" id="KV878216">
    <property type="protein sequence ID" value="OJJ31614.1"/>
    <property type="molecule type" value="Genomic_DNA"/>
</dbReference>
<dbReference type="Pfam" id="PF10346">
    <property type="entry name" value="Con-6"/>
    <property type="match status" value="2"/>
</dbReference>
<protein>
    <recommendedName>
        <fullName evidence="4">Conidiation-specific protein 6</fullName>
    </recommendedName>
</protein>
<dbReference type="PANTHER" id="PTHR36576">
    <property type="entry name" value="UPF0654 PROTEIN C11D3.01C-RELATED"/>
    <property type="match status" value="1"/>
</dbReference>
<evidence type="ECO:0000256" key="1">
    <source>
        <dbReference type="SAM" id="MobiDB-lite"/>
    </source>
</evidence>
<dbReference type="Proteomes" id="UP000184383">
    <property type="component" value="Unassembled WGS sequence"/>
</dbReference>
<dbReference type="AlphaFoldDB" id="A0A1L9R9L9"/>
<dbReference type="GeneID" id="63749483"/>
<feature type="compositionally biased region" description="Basic and acidic residues" evidence="1">
    <location>
        <begin position="84"/>
        <end position="97"/>
    </location>
</feature>
<gene>
    <name evidence="2" type="ORF">ASPWEDRAFT_32233</name>
</gene>
<reference evidence="3" key="1">
    <citation type="journal article" date="2017" name="Genome Biol.">
        <title>Comparative genomics reveals high biological diversity and specific adaptations in the industrially and medically important fungal genus Aspergillus.</title>
        <authorList>
            <person name="de Vries R.P."/>
            <person name="Riley R."/>
            <person name="Wiebenga A."/>
            <person name="Aguilar-Osorio G."/>
            <person name="Amillis S."/>
            <person name="Uchima C.A."/>
            <person name="Anderluh G."/>
            <person name="Asadollahi M."/>
            <person name="Askin M."/>
            <person name="Barry K."/>
            <person name="Battaglia E."/>
            <person name="Bayram O."/>
            <person name="Benocci T."/>
            <person name="Braus-Stromeyer S.A."/>
            <person name="Caldana C."/>
            <person name="Canovas D."/>
            <person name="Cerqueira G.C."/>
            <person name="Chen F."/>
            <person name="Chen W."/>
            <person name="Choi C."/>
            <person name="Clum A."/>
            <person name="Dos Santos R.A."/>
            <person name="Damasio A.R."/>
            <person name="Diallinas G."/>
            <person name="Emri T."/>
            <person name="Fekete E."/>
            <person name="Flipphi M."/>
            <person name="Freyberg S."/>
            <person name="Gallo A."/>
            <person name="Gournas C."/>
            <person name="Habgood R."/>
            <person name="Hainaut M."/>
            <person name="Harispe M.L."/>
            <person name="Henrissat B."/>
            <person name="Hilden K.S."/>
            <person name="Hope R."/>
            <person name="Hossain A."/>
            <person name="Karabika E."/>
            <person name="Karaffa L."/>
            <person name="Karanyi Z."/>
            <person name="Krasevec N."/>
            <person name="Kuo A."/>
            <person name="Kusch H."/>
            <person name="LaButti K."/>
            <person name="Lagendijk E.L."/>
            <person name="Lapidus A."/>
            <person name="Levasseur A."/>
            <person name="Lindquist E."/>
            <person name="Lipzen A."/>
            <person name="Logrieco A.F."/>
            <person name="MacCabe A."/>
            <person name="Maekelae M.R."/>
            <person name="Malavazi I."/>
            <person name="Melin P."/>
            <person name="Meyer V."/>
            <person name="Mielnichuk N."/>
            <person name="Miskei M."/>
            <person name="Molnar A.P."/>
            <person name="Mule G."/>
            <person name="Ngan C.Y."/>
            <person name="Orejas M."/>
            <person name="Orosz E."/>
            <person name="Ouedraogo J.P."/>
            <person name="Overkamp K.M."/>
            <person name="Park H.-S."/>
            <person name="Perrone G."/>
            <person name="Piumi F."/>
            <person name="Punt P.J."/>
            <person name="Ram A.F."/>
            <person name="Ramon A."/>
            <person name="Rauscher S."/>
            <person name="Record E."/>
            <person name="Riano-Pachon D.M."/>
            <person name="Robert V."/>
            <person name="Roehrig J."/>
            <person name="Ruller R."/>
            <person name="Salamov A."/>
            <person name="Salih N.S."/>
            <person name="Samson R.A."/>
            <person name="Sandor E."/>
            <person name="Sanguinetti M."/>
            <person name="Schuetze T."/>
            <person name="Sepcic K."/>
            <person name="Shelest E."/>
            <person name="Sherlock G."/>
            <person name="Sophianopoulou V."/>
            <person name="Squina F.M."/>
            <person name="Sun H."/>
            <person name="Susca A."/>
            <person name="Todd R.B."/>
            <person name="Tsang A."/>
            <person name="Unkles S.E."/>
            <person name="van de Wiele N."/>
            <person name="van Rossen-Uffink D."/>
            <person name="Oliveira J.V."/>
            <person name="Vesth T.C."/>
            <person name="Visser J."/>
            <person name="Yu J.-H."/>
            <person name="Zhou M."/>
            <person name="Andersen M.R."/>
            <person name="Archer D.B."/>
            <person name="Baker S.E."/>
            <person name="Benoit I."/>
            <person name="Brakhage A.A."/>
            <person name="Braus G.H."/>
            <person name="Fischer R."/>
            <person name="Frisvad J.C."/>
            <person name="Goldman G.H."/>
            <person name="Houbraken J."/>
            <person name="Oakley B."/>
            <person name="Pocsi I."/>
            <person name="Scazzocchio C."/>
            <person name="Seiboth B."/>
            <person name="vanKuyk P.A."/>
            <person name="Wortman J."/>
            <person name="Dyer P.S."/>
            <person name="Grigoriev I.V."/>
        </authorList>
    </citation>
    <scope>NUCLEOTIDE SEQUENCE [LARGE SCALE GENOMIC DNA]</scope>
    <source>
        <strain evidence="3">DTO 134E9</strain>
    </source>
</reference>
<sequence>MSNSREDNEVNVSGEEKVNAMRGYKAALKNPKVSPEGKQHARDVLDNEIHWDQPRQELYGIRQQNKEPNRVAGGLKAAQVNPRVTDRGKKGASEKLDQMGPGPQE</sequence>
<evidence type="ECO:0000313" key="2">
    <source>
        <dbReference type="EMBL" id="OJJ31614.1"/>
    </source>
</evidence>
<organism evidence="2 3">
    <name type="scientific">Aspergillus wentii DTO 134E9</name>
    <dbReference type="NCBI Taxonomy" id="1073089"/>
    <lineage>
        <taxon>Eukaryota</taxon>
        <taxon>Fungi</taxon>
        <taxon>Dikarya</taxon>
        <taxon>Ascomycota</taxon>
        <taxon>Pezizomycotina</taxon>
        <taxon>Eurotiomycetes</taxon>
        <taxon>Eurotiomycetidae</taxon>
        <taxon>Eurotiales</taxon>
        <taxon>Aspergillaceae</taxon>
        <taxon>Aspergillus</taxon>
        <taxon>Aspergillus subgen. Cremei</taxon>
    </lineage>
</organism>
<dbReference type="GO" id="GO:0005737">
    <property type="term" value="C:cytoplasm"/>
    <property type="evidence" value="ECO:0007669"/>
    <property type="project" value="TreeGrafter"/>
</dbReference>
<keyword evidence="3" id="KW-1185">Reference proteome</keyword>
<proteinExistence type="predicted"/>
<dbReference type="InterPro" id="IPR052670">
    <property type="entry name" value="UPF0654_domain"/>
</dbReference>
<dbReference type="RefSeq" id="XP_040685291.1">
    <property type="nucleotide sequence ID" value="XM_040833635.1"/>
</dbReference>
<evidence type="ECO:0008006" key="4">
    <source>
        <dbReference type="Google" id="ProtNLM"/>
    </source>
</evidence>
<dbReference type="VEuPathDB" id="FungiDB:ASPWEDRAFT_32233"/>